<dbReference type="GO" id="GO:0008540">
    <property type="term" value="C:proteasome regulatory particle, base subcomplex"/>
    <property type="evidence" value="ECO:0007669"/>
    <property type="project" value="TreeGrafter"/>
</dbReference>
<sequence>MAPEAVMLLIDSSEYMRNGDFTPTRFEAQLDAISVIFNSKVNSNPENTVGVMTMGGAGGKGPEVLATPTNDLGKILSALHKATIGGESDLHTGIQVAQLALKHRQNKTQRQRIILLLGSPLSESASEKELVKLGKKLKKNNVAVDVVTFIGDSEADGVVNGEENGGAEAVLGRFVESVQSGENSHIITVPAGPHLLSDIIASSSILRGEDSYSGGGGGDGGVGGSGGVGGGSNFEFGVDPDMDPELAMVLRMSMEEEQARQARANGAESVSSAPLATVPETSSNAAPAEIVSESTALAPVETTSSSRVPAQETENEDDESDAELKAALALSSGADRDVEMGDEDEEDDEDEEEVSAISQSLYLLFIAHHLPLLFIKAFSTIDTDTCTQDLFFKNCYQWPNKAFEQSALVRILIRKSSLTLDQISRNKFLSSAISFSHLLFSQAYTVSLITSQNPRRFFALVSIITTFQRPT</sequence>
<dbReference type="PANTHER" id="PTHR10223">
    <property type="entry name" value="26S PROTEASOME NON-ATPASE REGULATORY SUBUNIT 4"/>
    <property type="match status" value="1"/>
</dbReference>
<feature type="region of interest" description="Disordered" evidence="3">
    <location>
        <begin position="257"/>
        <end position="353"/>
    </location>
</feature>
<name>A0A0F7SKN6_PHARH</name>
<dbReference type="InterPro" id="IPR002035">
    <property type="entry name" value="VWF_A"/>
</dbReference>
<dbReference type="EMBL" id="LN483345">
    <property type="protein sequence ID" value="CDZ98840.1"/>
    <property type="molecule type" value="Genomic_DNA"/>
</dbReference>
<organism evidence="5">
    <name type="scientific">Phaffia rhodozyma</name>
    <name type="common">Yeast</name>
    <name type="synonym">Xanthophyllomyces dendrorhous</name>
    <dbReference type="NCBI Taxonomy" id="264483"/>
    <lineage>
        <taxon>Eukaryota</taxon>
        <taxon>Fungi</taxon>
        <taxon>Dikarya</taxon>
        <taxon>Basidiomycota</taxon>
        <taxon>Agaricomycotina</taxon>
        <taxon>Tremellomycetes</taxon>
        <taxon>Cystofilobasidiales</taxon>
        <taxon>Mrakiaceae</taxon>
        <taxon>Phaffia</taxon>
    </lineage>
</organism>
<accession>A0A0F7SKN6</accession>
<dbReference type="AlphaFoldDB" id="A0A0F7SKN6"/>
<dbReference type="GO" id="GO:0036435">
    <property type="term" value="F:K48-linked polyubiquitin modification-dependent protein binding"/>
    <property type="evidence" value="ECO:0007669"/>
    <property type="project" value="UniProtKB-ARBA"/>
</dbReference>
<dbReference type="GO" id="GO:0005634">
    <property type="term" value="C:nucleus"/>
    <property type="evidence" value="ECO:0007669"/>
    <property type="project" value="TreeGrafter"/>
</dbReference>
<feature type="compositionally biased region" description="Polar residues" evidence="3">
    <location>
        <begin position="268"/>
        <end position="285"/>
    </location>
</feature>
<dbReference type="PROSITE" id="PS50330">
    <property type="entry name" value="UIM"/>
    <property type="match status" value="1"/>
</dbReference>
<feature type="compositionally biased region" description="Gly residues" evidence="3">
    <location>
        <begin position="213"/>
        <end position="232"/>
    </location>
</feature>
<dbReference type="Gene3D" id="1.10.287.3990">
    <property type="match status" value="1"/>
</dbReference>
<evidence type="ECO:0000259" key="4">
    <source>
        <dbReference type="PROSITE" id="PS50234"/>
    </source>
</evidence>
<dbReference type="SUPFAM" id="SSF53300">
    <property type="entry name" value="vWA-like"/>
    <property type="match status" value="1"/>
</dbReference>
<reference evidence="5" key="1">
    <citation type="submission" date="2014-08" db="EMBL/GenBank/DDBJ databases">
        <authorList>
            <person name="Sharma Rahul"/>
            <person name="Thines Marco"/>
        </authorList>
    </citation>
    <scope>NUCLEOTIDE SEQUENCE</scope>
</reference>
<dbReference type="FunFam" id="3.40.50.410:FF:000005">
    <property type="entry name" value="26S proteasome non-ATPase regulatory subunit 4"/>
    <property type="match status" value="1"/>
</dbReference>
<comment type="similarity">
    <text evidence="1">Belongs to the proteasome subunit S5A family.</text>
</comment>
<dbReference type="Pfam" id="PF13519">
    <property type="entry name" value="VWA_2"/>
    <property type="match status" value="1"/>
</dbReference>
<dbReference type="SMART" id="SM00327">
    <property type="entry name" value="VWA"/>
    <property type="match status" value="1"/>
</dbReference>
<dbReference type="InterPro" id="IPR003903">
    <property type="entry name" value="UIM_dom"/>
</dbReference>
<feature type="region of interest" description="Disordered" evidence="3">
    <location>
        <begin position="211"/>
        <end position="240"/>
    </location>
</feature>
<dbReference type="InterPro" id="IPR027040">
    <property type="entry name" value="PSMD4"/>
</dbReference>
<feature type="compositionally biased region" description="Acidic residues" evidence="3">
    <location>
        <begin position="340"/>
        <end position="353"/>
    </location>
</feature>
<evidence type="ECO:0000256" key="3">
    <source>
        <dbReference type="SAM" id="MobiDB-lite"/>
    </source>
</evidence>
<evidence type="ECO:0000256" key="1">
    <source>
        <dbReference type="ARBA" id="ARBA00005574"/>
    </source>
</evidence>
<evidence type="ECO:0000313" key="5">
    <source>
        <dbReference type="EMBL" id="CDZ98840.1"/>
    </source>
</evidence>
<dbReference type="GO" id="GO:0005829">
    <property type="term" value="C:cytosol"/>
    <property type="evidence" value="ECO:0007669"/>
    <property type="project" value="TreeGrafter"/>
</dbReference>
<feature type="domain" description="VWFA" evidence="4">
    <location>
        <begin position="5"/>
        <end position="149"/>
    </location>
</feature>
<dbReference type="InterPro" id="IPR036465">
    <property type="entry name" value="vWFA_dom_sf"/>
</dbReference>
<dbReference type="GO" id="GO:0043161">
    <property type="term" value="P:proteasome-mediated ubiquitin-dependent protein catabolic process"/>
    <property type="evidence" value="ECO:0007669"/>
    <property type="project" value="TreeGrafter"/>
</dbReference>
<protein>
    <submittedName>
        <fullName evidence="5">26S proteasome regulatory complex, subunit RPN10/PSMD4</fullName>
    </submittedName>
</protein>
<keyword evidence="2 5" id="KW-0647">Proteasome</keyword>
<evidence type="ECO:0000256" key="2">
    <source>
        <dbReference type="ARBA" id="ARBA00022942"/>
    </source>
</evidence>
<dbReference type="PROSITE" id="PS50234">
    <property type="entry name" value="VWFA"/>
    <property type="match status" value="1"/>
</dbReference>
<dbReference type="Gene3D" id="3.40.50.410">
    <property type="entry name" value="von Willebrand factor, type A domain"/>
    <property type="match status" value="1"/>
</dbReference>
<proteinExistence type="inferred from homology"/>
<dbReference type="PANTHER" id="PTHR10223:SF0">
    <property type="entry name" value="26S PROTEASOME NON-ATPASE REGULATORY SUBUNIT 4"/>
    <property type="match status" value="1"/>
</dbReference>